<organism evidence="1 2">
    <name type="scientific">Sphingopyxis jiangsuensis</name>
    <dbReference type="NCBI Taxonomy" id="2871171"/>
    <lineage>
        <taxon>Bacteria</taxon>
        <taxon>Pseudomonadati</taxon>
        <taxon>Pseudomonadota</taxon>
        <taxon>Alphaproteobacteria</taxon>
        <taxon>Sphingomonadales</taxon>
        <taxon>Sphingomonadaceae</taxon>
        <taxon>Sphingopyxis</taxon>
    </lineage>
</organism>
<name>A0ABS7MFM6_9SPHN</name>
<dbReference type="Pfam" id="PF03692">
    <property type="entry name" value="CxxCxxCC"/>
    <property type="match status" value="1"/>
</dbReference>
<keyword evidence="2" id="KW-1185">Reference proteome</keyword>
<proteinExistence type="predicted"/>
<reference evidence="1" key="1">
    <citation type="submission" date="2021-08" db="EMBL/GenBank/DDBJ databases">
        <title>Sphingopyxis panaciterrulae sp. nov., isolated from the surface water of the Yellow Sea.</title>
        <authorList>
            <person name="Gao Z."/>
            <person name="Zhang D."/>
            <person name="Zhang A."/>
        </authorList>
    </citation>
    <scope>NUCLEOTIDE SEQUENCE</scope>
    <source>
        <strain evidence="1">XHP0097</strain>
    </source>
</reference>
<evidence type="ECO:0000313" key="2">
    <source>
        <dbReference type="Proteomes" id="UP001166571"/>
    </source>
</evidence>
<dbReference type="RefSeq" id="WP_201928429.1">
    <property type="nucleotide sequence ID" value="NZ_JAERPO010000002.1"/>
</dbReference>
<dbReference type="PANTHER" id="PTHR37421">
    <property type="entry name" value="UPF0260 PROTEIN YCGN"/>
    <property type="match status" value="1"/>
</dbReference>
<evidence type="ECO:0000313" key="1">
    <source>
        <dbReference type="EMBL" id="MBY4637474.1"/>
    </source>
</evidence>
<dbReference type="InterPro" id="IPR008228">
    <property type="entry name" value="UCP006173"/>
</dbReference>
<dbReference type="PANTHER" id="PTHR37421:SF1">
    <property type="entry name" value="UPF0260 PROTEIN YCGN"/>
    <property type="match status" value="1"/>
</dbReference>
<dbReference type="InterPro" id="IPR005358">
    <property type="entry name" value="Puta_zinc/iron-chelating_dom"/>
</dbReference>
<dbReference type="PIRSF" id="PIRSF006173">
    <property type="entry name" value="UCP006173"/>
    <property type="match status" value="1"/>
</dbReference>
<accession>A0ABS7MFM6</accession>
<sequence>MGEVTPTLAAPPFWEAPLASLDAGQWEALCDGCGKCCLHKLEDADTGRIYPTNVACRLLDLKTARCGDYKHRRRHVPDCLTLTKAKVGDIEWLPQSCAYRLRAEGLSLPDWHYLVCGDRDAVHRAGESIVGWTVGEDVAGPLENHLVERVV</sequence>
<protein>
    <submittedName>
        <fullName evidence="1">YcgN family cysteine cluster protein</fullName>
    </submittedName>
</protein>
<dbReference type="EMBL" id="JAILXK010000002">
    <property type="protein sequence ID" value="MBY4637474.1"/>
    <property type="molecule type" value="Genomic_DNA"/>
</dbReference>
<gene>
    <name evidence="1" type="ORF">K5P26_10010</name>
</gene>
<comment type="caution">
    <text evidence="1">The sequence shown here is derived from an EMBL/GenBank/DDBJ whole genome shotgun (WGS) entry which is preliminary data.</text>
</comment>
<dbReference type="NCBIfam" id="NF003501">
    <property type="entry name" value="PRK05170.1-5"/>
    <property type="match status" value="1"/>
</dbReference>
<dbReference type="NCBIfam" id="NF003507">
    <property type="entry name" value="PRK05170.2-5"/>
    <property type="match status" value="1"/>
</dbReference>
<dbReference type="Proteomes" id="UP001166571">
    <property type="component" value="Unassembled WGS sequence"/>
</dbReference>